<dbReference type="SMART" id="SM00894">
    <property type="entry name" value="Excalibur"/>
    <property type="match status" value="1"/>
</dbReference>
<name>A0A2L0UHH0_9MICC</name>
<protein>
    <submittedName>
        <fullName evidence="3">Deoxyribonuclease</fullName>
    </submittedName>
</protein>
<feature type="non-terminal residue" evidence="3">
    <location>
        <position position="1"/>
    </location>
</feature>
<dbReference type="RefSeq" id="WP_208739878.1">
    <property type="nucleotide sequence ID" value="NZ_CP024915.1"/>
</dbReference>
<sequence length="73" mass="6980">PVAPAPAPVVPAPVPAPAPAPAPVAPAPVAPAPAPYYQNCDAVRAAGAAPIAAGTPGFQQKFDRDGDGIGCDS</sequence>
<organism evidence="3 4">
    <name type="scientific">Arthrobacter agilis</name>
    <dbReference type="NCBI Taxonomy" id="37921"/>
    <lineage>
        <taxon>Bacteria</taxon>
        <taxon>Bacillati</taxon>
        <taxon>Actinomycetota</taxon>
        <taxon>Actinomycetes</taxon>
        <taxon>Micrococcales</taxon>
        <taxon>Micrococcaceae</taxon>
        <taxon>Arthrobacter</taxon>
    </lineage>
</organism>
<accession>A0A2L0UHH0</accession>
<evidence type="ECO:0000313" key="4">
    <source>
        <dbReference type="Proteomes" id="UP000239187"/>
    </source>
</evidence>
<feature type="region of interest" description="Disordered" evidence="1">
    <location>
        <begin position="1"/>
        <end position="22"/>
    </location>
</feature>
<evidence type="ECO:0000313" key="3">
    <source>
        <dbReference type="EMBL" id="AUZ88704.1"/>
    </source>
</evidence>
<proteinExistence type="predicted"/>
<evidence type="ECO:0000256" key="1">
    <source>
        <dbReference type="SAM" id="MobiDB-lite"/>
    </source>
</evidence>
<dbReference type="Pfam" id="PF05901">
    <property type="entry name" value="Excalibur"/>
    <property type="match status" value="1"/>
</dbReference>
<dbReference type="Proteomes" id="UP000239187">
    <property type="component" value="Chromosome"/>
</dbReference>
<evidence type="ECO:0000259" key="2">
    <source>
        <dbReference type="SMART" id="SM00894"/>
    </source>
</evidence>
<dbReference type="EMBL" id="CP024915">
    <property type="protein sequence ID" value="AUZ88704.1"/>
    <property type="molecule type" value="Genomic_DNA"/>
</dbReference>
<feature type="region of interest" description="Disordered" evidence="1">
    <location>
        <begin position="53"/>
        <end position="73"/>
    </location>
</feature>
<feature type="domain" description="Excalibur calcium-binding" evidence="2">
    <location>
        <begin position="36"/>
        <end position="72"/>
    </location>
</feature>
<dbReference type="AlphaFoldDB" id="A0A2L0UHH0"/>
<reference evidence="3 4" key="1">
    <citation type="submission" date="2017-11" db="EMBL/GenBank/DDBJ databases">
        <title>Draft genome of Arthrobacter agilis strain UMCV2, a plant growth-promoting rhizobacterium and biocontrol capacity of phytopathogenic fungi.</title>
        <authorList>
            <person name="Martinez-Camara R."/>
            <person name="Santoyo G."/>
            <person name="Moreno-Hagelsieb G."/>
            <person name="Valencia-Cantero E."/>
        </authorList>
    </citation>
    <scope>NUCLEOTIDE SEQUENCE [LARGE SCALE GENOMIC DNA]</scope>
    <source>
        <strain evidence="3 4">UMCV2</strain>
    </source>
</reference>
<gene>
    <name evidence="3" type="ORF">CVO76_14415</name>
</gene>
<dbReference type="InterPro" id="IPR008613">
    <property type="entry name" value="Excalibur_Ca-bd_domain"/>
</dbReference>